<protein>
    <submittedName>
        <fullName evidence="3">Uncharacterized protein</fullName>
    </submittedName>
</protein>
<evidence type="ECO:0000256" key="1">
    <source>
        <dbReference type="SAM" id="MobiDB-lite"/>
    </source>
</evidence>
<keyword evidence="2" id="KW-1133">Transmembrane helix</keyword>
<evidence type="ECO:0000313" key="4">
    <source>
        <dbReference type="Proteomes" id="UP000179270"/>
    </source>
</evidence>
<evidence type="ECO:0000256" key="2">
    <source>
        <dbReference type="SAM" id="Phobius"/>
    </source>
</evidence>
<feature type="region of interest" description="Disordered" evidence="1">
    <location>
        <begin position="46"/>
        <end position="82"/>
    </location>
</feature>
<accession>A0A1F7IC23</accession>
<evidence type="ECO:0000313" key="3">
    <source>
        <dbReference type="EMBL" id="OGK40894.1"/>
    </source>
</evidence>
<feature type="transmembrane region" description="Helical" evidence="2">
    <location>
        <begin position="21"/>
        <end position="39"/>
    </location>
</feature>
<sequence>MLEKFRHWYRKLPDKKRYLEFVTALLTIPVLLTVIYTNMVSIREDKKSNATPTPEKSEKIVIIREDENKENEKSNTPTPTPTLVLSPTQTAKECKKEVGPVKISNPAEEEVVNEDLICVKIDYTTGEYCSVAWSYKLDNNNWSDYTSSPFCFSKLDPGKHELDLRVQSTVSNDETTLKRTFYYQTKEPPTPIPTVSP</sequence>
<name>A0A1F7IC23_9BACT</name>
<gene>
    <name evidence="3" type="ORF">A3A74_01550</name>
</gene>
<comment type="caution">
    <text evidence="3">The sequence shown here is derived from an EMBL/GenBank/DDBJ whole genome shotgun (WGS) entry which is preliminary data.</text>
</comment>
<feature type="compositionally biased region" description="Basic and acidic residues" evidence="1">
    <location>
        <begin position="55"/>
        <end position="73"/>
    </location>
</feature>
<dbReference type="Proteomes" id="UP000179270">
    <property type="component" value="Unassembled WGS sequence"/>
</dbReference>
<keyword evidence="2" id="KW-0472">Membrane</keyword>
<reference evidence="3 4" key="1">
    <citation type="journal article" date="2016" name="Nat. Commun.">
        <title>Thousands of microbial genomes shed light on interconnected biogeochemical processes in an aquifer system.</title>
        <authorList>
            <person name="Anantharaman K."/>
            <person name="Brown C.T."/>
            <person name="Hug L.A."/>
            <person name="Sharon I."/>
            <person name="Castelle C.J."/>
            <person name="Probst A.J."/>
            <person name="Thomas B.C."/>
            <person name="Singh A."/>
            <person name="Wilkins M.J."/>
            <person name="Karaoz U."/>
            <person name="Brodie E.L."/>
            <person name="Williams K.H."/>
            <person name="Hubbard S.S."/>
            <person name="Banfield J.F."/>
        </authorList>
    </citation>
    <scope>NUCLEOTIDE SEQUENCE [LARGE SCALE GENOMIC DNA]</scope>
</reference>
<dbReference type="AlphaFoldDB" id="A0A1F7IC23"/>
<keyword evidence="2" id="KW-0812">Transmembrane</keyword>
<dbReference type="EMBL" id="MGAF01000024">
    <property type="protein sequence ID" value="OGK40894.1"/>
    <property type="molecule type" value="Genomic_DNA"/>
</dbReference>
<proteinExistence type="predicted"/>
<dbReference type="STRING" id="1802055.A3A74_01550"/>
<organism evidence="3 4">
    <name type="scientific">Candidatus Roizmanbacteria bacterium RIFCSPLOWO2_01_FULL_35_13</name>
    <dbReference type="NCBI Taxonomy" id="1802055"/>
    <lineage>
        <taxon>Bacteria</taxon>
        <taxon>Candidatus Roizmaniibacteriota</taxon>
    </lineage>
</organism>